<gene>
    <name evidence="4" type="ORF">PO878_02780</name>
</gene>
<keyword evidence="2" id="KW-0472">Membrane</keyword>
<evidence type="ECO:0000313" key="4">
    <source>
        <dbReference type="EMBL" id="WCO67646.1"/>
    </source>
</evidence>
<proteinExistence type="predicted"/>
<keyword evidence="2" id="KW-1133">Transmembrane helix</keyword>
<evidence type="ECO:0000256" key="2">
    <source>
        <dbReference type="SAM" id="Phobius"/>
    </source>
</evidence>
<dbReference type="KEGG" id="ima:PO878_02780"/>
<evidence type="ECO:0000259" key="3">
    <source>
        <dbReference type="Pfam" id="PF12708"/>
    </source>
</evidence>
<dbReference type="InterPro" id="IPR012334">
    <property type="entry name" value="Pectin_lyas_fold"/>
</dbReference>
<keyword evidence="2" id="KW-0812">Transmembrane</keyword>
<keyword evidence="5" id="KW-1185">Reference proteome</keyword>
<evidence type="ECO:0000313" key="5">
    <source>
        <dbReference type="Proteomes" id="UP001216390"/>
    </source>
</evidence>
<dbReference type="RefSeq" id="WP_272737167.1">
    <property type="nucleotide sequence ID" value="NZ_CP116942.1"/>
</dbReference>
<reference evidence="4" key="1">
    <citation type="submission" date="2023-01" db="EMBL/GenBank/DDBJ databases">
        <title>The diversity of Class Acidimicrobiia in South China Sea sediment environments and the proposal of Iamia marina sp. nov., a novel species of the genus Iamia.</title>
        <authorList>
            <person name="He Y."/>
            <person name="Tian X."/>
        </authorList>
    </citation>
    <scope>NUCLEOTIDE SEQUENCE</scope>
    <source>
        <strain evidence="4">DSM 19957</strain>
    </source>
</reference>
<dbReference type="SUPFAM" id="SSF51126">
    <property type="entry name" value="Pectin lyase-like"/>
    <property type="match status" value="1"/>
</dbReference>
<feature type="compositionally biased region" description="Basic and acidic residues" evidence="1">
    <location>
        <begin position="27"/>
        <end position="36"/>
    </location>
</feature>
<dbReference type="Pfam" id="PF12708">
    <property type="entry name" value="Pect-lyase_RHGA_epim"/>
    <property type="match status" value="1"/>
</dbReference>
<dbReference type="EMBL" id="CP116942">
    <property type="protein sequence ID" value="WCO67646.1"/>
    <property type="molecule type" value="Genomic_DNA"/>
</dbReference>
<dbReference type="Gene3D" id="2.160.20.10">
    <property type="entry name" value="Single-stranded right-handed beta-helix, Pectin lyase-like"/>
    <property type="match status" value="1"/>
</dbReference>
<feature type="region of interest" description="Disordered" evidence="1">
    <location>
        <begin position="1"/>
        <end position="36"/>
    </location>
</feature>
<feature type="compositionally biased region" description="Polar residues" evidence="1">
    <location>
        <begin position="206"/>
        <end position="216"/>
    </location>
</feature>
<feature type="region of interest" description="Disordered" evidence="1">
    <location>
        <begin position="65"/>
        <end position="104"/>
    </location>
</feature>
<organism evidence="4 5">
    <name type="scientific">Iamia majanohamensis</name>
    <dbReference type="NCBI Taxonomy" id="467976"/>
    <lineage>
        <taxon>Bacteria</taxon>
        <taxon>Bacillati</taxon>
        <taxon>Actinomycetota</taxon>
        <taxon>Acidimicrobiia</taxon>
        <taxon>Acidimicrobiales</taxon>
        <taxon>Iamiaceae</taxon>
        <taxon>Iamia</taxon>
    </lineage>
</organism>
<feature type="domain" description="Rhamnogalacturonase A/B/Epimerase-like pectate lyase" evidence="3">
    <location>
        <begin position="89"/>
        <end position="207"/>
    </location>
</feature>
<feature type="region of interest" description="Disordered" evidence="1">
    <location>
        <begin position="191"/>
        <end position="216"/>
    </location>
</feature>
<dbReference type="Proteomes" id="UP001216390">
    <property type="component" value="Chromosome"/>
</dbReference>
<sequence>MATEDEAGPGDGALPHDPSPAPDGGPADDRRAPGDRRAFLVAGAGLAGAGVATAGLAYLWRDDGSDAESAPRPGATAPAGTPPGGWRDATRDHGARGTGEGDDQPALQDAIDAAAAEGAGRVGGGVVHVGPGLYPLGDSLRMRTGVTLQGAGPGTILQLASGIDVPAIVVEDDLDGSPVAYSAVRSLTLDGSTGSQTKGRHGIAVRSNSSGSQTPYTGSDAFPVVADVLVVYFGGHGVALGVAPDEGEPDVRGARCFNVIAFECAKAATDGDRSGFYVGGTDGTLVACEAAGCGGWGYDVVRANNRLESCKGYFNRGEFRVTGERNQLLGCQAQDGFGDGFALGADGDPTADLTVVGCQADSNAGAGFRLVGVRSSAVTALTAFVRGDLTSAGPGVVLRDCSGNLISGVVRGFPTAVDGTDPGGTTQLVT</sequence>
<dbReference type="InterPro" id="IPR011050">
    <property type="entry name" value="Pectin_lyase_fold/virulence"/>
</dbReference>
<feature type="transmembrane region" description="Helical" evidence="2">
    <location>
        <begin position="38"/>
        <end position="60"/>
    </location>
</feature>
<name>A0AAE9YH27_9ACTN</name>
<evidence type="ECO:0000256" key="1">
    <source>
        <dbReference type="SAM" id="MobiDB-lite"/>
    </source>
</evidence>
<dbReference type="InterPro" id="IPR024535">
    <property type="entry name" value="RHGA/B-epi-like_pectate_lyase"/>
</dbReference>
<feature type="compositionally biased region" description="Low complexity" evidence="1">
    <location>
        <begin position="70"/>
        <end position="79"/>
    </location>
</feature>
<protein>
    <submittedName>
        <fullName evidence="4">Right-handed parallel beta-helix repeat-containing protein</fullName>
    </submittedName>
</protein>
<accession>A0AAE9YH27</accession>
<dbReference type="AlphaFoldDB" id="A0AAE9YH27"/>